<name>A0A2I1BWA1_ASPN1</name>
<comment type="caution">
    <text evidence="1">The sequence shown here is derived from an EMBL/GenBank/DDBJ whole genome shotgun (WGS) entry which is preliminary data.</text>
</comment>
<sequence length="56" mass="6329">MLQSNQKQHTRNLCVYGIGPAFLGYEFAGVRHDFPVFHRFSYGNVDLLGLPSTCLL</sequence>
<dbReference type="AlphaFoldDB" id="A0A2I1BWA1"/>
<dbReference type="VEuPathDB" id="FungiDB:P174DRAFT_445567"/>
<dbReference type="GeneID" id="36535697"/>
<protein>
    <submittedName>
        <fullName evidence="1">Uncharacterized protein</fullName>
    </submittedName>
</protein>
<dbReference type="EMBL" id="MSZS01000009">
    <property type="protein sequence ID" value="PKX89659.1"/>
    <property type="molecule type" value="Genomic_DNA"/>
</dbReference>
<dbReference type="Proteomes" id="UP000234474">
    <property type="component" value="Unassembled WGS sequence"/>
</dbReference>
<dbReference type="RefSeq" id="XP_024678254.1">
    <property type="nucleotide sequence ID" value="XM_024828372.1"/>
</dbReference>
<proteinExistence type="predicted"/>
<reference evidence="2" key="1">
    <citation type="journal article" date="2018" name="Proc. Natl. Acad. Sci. U.S.A.">
        <title>Linking secondary metabolites to gene clusters through genome sequencing of six diverse Aspergillus species.</title>
        <authorList>
            <person name="Kaerboelling I."/>
            <person name="Vesth T.C."/>
            <person name="Frisvad J.C."/>
            <person name="Nybo J.L."/>
            <person name="Theobald S."/>
            <person name="Kuo A."/>
            <person name="Bowyer P."/>
            <person name="Matsuda Y."/>
            <person name="Mondo S."/>
            <person name="Lyhne E.K."/>
            <person name="Kogle M.E."/>
            <person name="Clum A."/>
            <person name="Lipzen A."/>
            <person name="Salamov A."/>
            <person name="Ngan C.Y."/>
            <person name="Daum C."/>
            <person name="Chiniquy J."/>
            <person name="Barry K."/>
            <person name="LaButti K."/>
            <person name="Haridas S."/>
            <person name="Simmons B.A."/>
            <person name="Magnuson J.K."/>
            <person name="Mortensen U.H."/>
            <person name="Larsen T.O."/>
            <person name="Grigoriev I.V."/>
            <person name="Baker S.E."/>
            <person name="Andersen M.R."/>
        </authorList>
    </citation>
    <scope>NUCLEOTIDE SEQUENCE [LARGE SCALE GENOMIC DNA]</scope>
    <source>
        <strain evidence="2">IBT 16806</strain>
    </source>
</reference>
<gene>
    <name evidence="1" type="ORF">P174DRAFT_445567</name>
</gene>
<organism evidence="1 2">
    <name type="scientific">Aspergillus novofumigatus (strain IBT 16806)</name>
    <dbReference type="NCBI Taxonomy" id="1392255"/>
    <lineage>
        <taxon>Eukaryota</taxon>
        <taxon>Fungi</taxon>
        <taxon>Dikarya</taxon>
        <taxon>Ascomycota</taxon>
        <taxon>Pezizomycotina</taxon>
        <taxon>Eurotiomycetes</taxon>
        <taxon>Eurotiomycetidae</taxon>
        <taxon>Eurotiales</taxon>
        <taxon>Aspergillaceae</taxon>
        <taxon>Aspergillus</taxon>
        <taxon>Aspergillus subgen. Fumigati</taxon>
    </lineage>
</organism>
<evidence type="ECO:0000313" key="1">
    <source>
        <dbReference type="EMBL" id="PKX89659.1"/>
    </source>
</evidence>
<evidence type="ECO:0000313" key="2">
    <source>
        <dbReference type="Proteomes" id="UP000234474"/>
    </source>
</evidence>
<keyword evidence="2" id="KW-1185">Reference proteome</keyword>
<accession>A0A2I1BWA1</accession>